<evidence type="ECO:0000256" key="6">
    <source>
        <dbReference type="ARBA" id="ARBA00023180"/>
    </source>
</evidence>
<dbReference type="EMBL" id="RSCD01000012">
    <property type="protein sequence ID" value="RSH89888.1"/>
    <property type="molecule type" value="Genomic_DNA"/>
</dbReference>
<accession>A0A427YFL6</accession>
<feature type="region of interest" description="Disordered" evidence="8">
    <location>
        <begin position="195"/>
        <end position="220"/>
    </location>
</feature>
<keyword evidence="7" id="KW-0961">Cell wall biogenesis/degradation</keyword>
<evidence type="ECO:0000313" key="11">
    <source>
        <dbReference type="Proteomes" id="UP000279259"/>
    </source>
</evidence>
<organism evidence="10 11">
    <name type="scientific">Saitozyma podzolica</name>
    <dbReference type="NCBI Taxonomy" id="1890683"/>
    <lineage>
        <taxon>Eukaryota</taxon>
        <taxon>Fungi</taxon>
        <taxon>Dikarya</taxon>
        <taxon>Basidiomycota</taxon>
        <taxon>Agaricomycotina</taxon>
        <taxon>Tremellomycetes</taxon>
        <taxon>Tremellales</taxon>
        <taxon>Trimorphomycetaceae</taxon>
        <taxon>Saitozyma</taxon>
    </lineage>
</organism>
<keyword evidence="5 9" id="KW-0472">Membrane</keyword>
<reference evidence="10 11" key="1">
    <citation type="submission" date="2018-11" db="EMBL/GenBank/DDBJ databases">
        <title>Genome sequence of Saitozyma podzolica DSM 27192.</title>
        <authorList>
            <person name="Aliyu H."/>
            <person name="Gorte O."/>
            <person name="Ochsenreither K."/>
        </authorList>
    </citation>
    <scope>NUCLEOTIDE SEQUENCE [LARGE SCALE GENOMIC DNA]</scope>
    <source>
        <strain evidence="10 11">DSM 27192</strain>
    </source>
</reference>
<evidence type="ECO:0000256" key="8">
    <source>
        <dbReference type="SAM" id="MobiDB-lite"/>
    </source>
</evidence>
<dbReference type="Pfam" id="PF03935">
    <property type="entry name" value="SKN1_KRE6_Sbg1"/>
    <property type="match status" value="1"/>
</dbReference>
<keyword evidence="11" id="KW-1185">Reference proteome</keyword>
<dbReference type="AlphaFoldDB" id="A0A427YFL6"/>
<dbReference type="GO" id="GO:0022857">
    <property type="term" value="F:transmembrane transporter activity"/>
    <property type="evidence" value="ECO:0007669"/>
    <property type="project" value="TreeGrafter"/>
</dbReference>
<sequence>MLVDYVRVYRRSDGKVGCDPADRPIAGYISKHMNACSNRTTRVQAGYTMQIGNTFGGLFALAVLTLDGKAGLEDWAWLFILEGALTVLLAAILRHVHPQHPVLHPLAHRAQPQYRVEVDRSSKYATDEVSLWDSTKMAVKDPKTWLLCSILQFALAVALVLGRHTRVLDVSWLAVGDTLAAADPVENYQRPEIDNHEGKLGCKEVEAPADPRDIAGRRSA</sequence>
<dbReference type="InterPro" id="IPR005629">
    <property type="entry name" value="Skn1/Kre6/Sbg1"/>
</dbReference>
<keyword evidence="2" id="KW-0813">Transport</keyword>
<dbReference type="PANTHER" id="PTHR43791:SF23">
    <property type="entry name" value="MAJOR FACILITATOR SUPERFAMILY (MFS) PROFILE DOMAIN-CONTAINING PROTEIN"/>
    <property type="match status" value="1"/>
</dbReference>
<dbReference type="Proteomes" id="UP000279259">
    <property type="component" value="Unassembled WGS sequence"/>
</dbReference>
<proteinExistence type="predicted"/>
<dbReference type="PANTHER" id="PTHR43791">
    <property type="entry name" value="PERMEASE-RELATED"/>
    <property type="match status" value="1"/>
</dbReference>
<comment type="caution">
    <text evidence="10">The sequence shown here is derived from an EMBL/GenBank/DDBJ whole genome shotgun (WGS) entry which is preliminary data.</text>
</comment>
<gene>
    <name evidence="10" type="ORF">EHS25_001874</name>
</gene>
<evidence type="ECO:0000256" key="7">
    <source>
        <dbReference type="ARBA" id="ARBA00023316"/>
    </source>
</evidence>
<evidence type="ECO:0000256" key="5">
    <source>
        <dbReference type="ARBA" id="ARBA00023136"/>
    </source>
</evidence>
<name>A0A427YFL6_9TREE</name>
<evidence type="ECO:0000313" key="10">
    <source>
        <dbReference type="EMBL" id="RSH89888.1"/>
    </source>
</evidence>
<evidence type="ECO:0000256" key="4">
    <source>
        <dbReference type="ARBA" id="ARBA00022989"/>
    </source>
</evidence>
<evidence type="ECO:0000256" key="3">
    <source>
        <dbReference type="ARBA" id="ARBA00022692"/>
    </source>
</evidence>
<comment type="subcellular location">
    <subcellularLocation>
        <location evidence="1">Membrane</location>
        <topology evidence="1">Multi-pass membrane protein</topology>
    </subcellularLocation>
</comment>
<feature type="transmembrane region" description="Helical" evidence="9">
    <location>
        <begin position="47"/>
        <end position="66"/>
    </location>
</feature>
<keyword evidence="4 9" id="KW-1133">Transmembrane helix</keyword>
<protein>
    <recommendedName>
        <fullName evidence="12">Major facilitator superfamily (MFS) profile domain-containing protein</fullName>
    </recommendedName>
</protein>
<dbReference type="SUPFAM" id="SSF103473">
    <property type="entry name" value="MFS general substrate transporter"/>
    <property type="match status" value="1"/>
</dbReference>
<dbReference type="OrthoDB" id="2985014at2759"/>
<dbReference type="InterPro" id="IPR036259">
    <property type="entry name" value="MFS_trans_sf"/>
</dbReference>
<dbReference type="GO" id="GO:0016020">
    <property type="term" value="C:membrane"/>
    <property type="evidence" value="ECO:0007669"/>
    <property type="project" value="UniProtKB-SubCell"/>
</dbReference>
<keyword evidence="3 9" id="KW-0812">Transmembrane</keyword>
<evidence type="ECO:0008006" key="12">
    <source>
        <dbReference type="Google" id="ProtNLM"/>
    </source>
</evidence>
<feature type="transmembrane region" description="Helical" evidence="9">
    <location>
        <begin position="75"/>
        <end position="96"/>
    </location>
</feature>
<evidence type="ECO:0000256" key="1">
    <source>
        <dbReference type="ARBA" id="ARBA00004141"/>
    </source>
</evidence>
<feature type="transmembrane region" description="Helical" evidence="9">
    <location>
        <begin position="144"/>
        <end position="162"/>
    </location>
</feature>
<evidence type="ECO:0000256" key="9">
    <source>
        <dbReference type="SAM" id="Phobius"/>
    </source>
</evidence>
<evidence type="ECO:0000256" key="2">
    <source>
        <dbReference type="ARBA" id="ARBA00022448"/>
    </source>
</evidence>
<keyword evidence="6" id="KW-0325">Glycoprotein</keyword>